<dbReference type="InterPro" id="IPR036396">
    <property type="entry name" value="Cyt_P450_sf"/>
</dbReference>
<dbReference type="PRINTS" id="PR00463">
    <property type="entry name" value="EP450I"/>
</dbReference>
<evidence type="ECO:0000256" key="2">
    <source>
        <dbReference type="ARBA" id="ARBA00022617"/>
    </source>
</evidence>
<feature type="transmembrane region" description="Helical" evidence="7">
    <location>
        <begin position="32"/>
        <end position="54"/>
    </location>
</feature>
<keyword evidence="3 5" id="KW-0479">Metal-binding</keyword>
<dbReference type="PANTHER" id="PTHR24305">
    <property type="entry name" value="CYTOCHROME P450"/>
    <property type="match status" value="1"/>
</dbReference>
<dbReference type="PROSITE" id="PS00086">
    <property type="entry name" value="CYTOCHROME_P450"/>
    <property type="match status" value="1"/>
</dbReference>
<keyword evidence="4 5" id="KW-0408">Iron</keyword>
<keyword evidence="7" id="KW-0812">Transmembrane</keyword>
<dbReference type="InterPro" id="IPR001128">
    <property type="entry name" value="Cyt_P450"/>
</dbReference>
<dbReference type="PANTHER" id="PTHR24305:SF231">
    <property type="entry name" value="P450, PUTATIVE (EUROFUNG)-RELATED"/>
    <property type="match status" value="1"/>
</dbReference>
<accession>A0A395NNC3</accession>
<dbReference type="PRINTS" id="PR00385">
    <property type="entry name" value="P450"/>
</dbReference>
<keyword evidence="2 5" id="KW-0349">Heme</keyword>
<dbReference type="InterPro" id="IPR050121">
    <property type="entry name" value="Cytochrome_P450_monoxygenase"/>
</dbReference>
<dbReference type="GO" id="GO:0004497">
    <property type="term" value="F:monooxygenase activity"/>
    <property type="evidence" value="ECO:0007669"/>
    <property type="project" value="UniProtKB-KW"/>
</dbReference>
<dbReference type="Gene3D" id="1.10.630.10">
    <property type="entry name" value="Cytochrome P450"/>
    <property type="match status" value="1"/>
</dbReference>
<dbReference type="SUPFAM" id="SSF48264">
    <property type="entry name" value="Cytochrome P450"/>
    <property type="match status" value="1"/>
</dbReference>
<reference evidence="8 9" key="1">
    <citation type="journal article" date="2018" name="PLoS Pathog.">
        <title>Evolution of structural diversity of trichothecenes, a family of toxins produced by plant pathogenic and entomopathogenic fungi.</title>
        <authorList>
            <person name="Proctor R.H."/>
            <person name="McCormick S.P."/>
            <person name="Kim H.S."/>
            <person name="Cardoza R.E."/>
            <person name="Stanley A.M."/>
            <person name="Lindo L."/>
            <person name="Kelly A."/>
            <person name="Brown D.W."/>
            <person name="Lee T."/>
            <person name="Vaughan M.M."/>
            <person name="Alexander N.J."/>
            <person name="Busman M."/>
            <person name="Gutierrez S."/>
        </authorList>
    </citation>
    <scope>NUCLEOTIDE SEQUENCE [LARGE SCALE GENOMIC DNA]</scope>
    <source>
        <strain evidence="8 9">IBT 40837</strain>
    </source>
</reference>
<gene>
    <name evidence="8" type="ORF">TARUN_4810</name>
</gene>
<evidence type="ECO:0000256" key="5">
    <source>
        <dbReference type="PIRSR" id="PIRSR602401-1"/>
    </source>
</evidence>
<name>A0A395NNC3_TRIAR</name>
<dbReference type="STRING" id="490622.A0A395NNC3"/>
<dbReference type="GO" id="GO:0005506">
    <property type="term" value="F:iron ion binding"/>
    <property type="evidence" value="ECO:0007669"/>
    <property type="project" value="InterPro"/>
</dbReference>
<keyword evidence="6" id="KW-0560">Oxidoreductase</keyword>
<evidence type="ECO:0000256" key="6">
    <source>
        <dbReference type="RuleBase" id="RU000461"/>
    </source>
</evidence>
<dbReference type="GO" id="GO:0020037">
    <property type="term" value="F:heme binding"/>
    <property type="evidence" value="ECO:0007669"/>
    <property type="project" value="InterPro"/>
</dbReference>
<dbReference type="EMBL" id="PXOA01000282">
    <property type="protein sequence ID" value="RFU77393.1"/>
    <property type="molecule type" value="Genomic_DNA"/>
</dbReference>
<comment type="cofactor">
    <cofactor evidence="1 5">
        <name>heme</name>
        <dbReference type="ChEBI" id="CHEBI:30413"/>
    </cofactor>
</comment>
<evidence type="ECO:0000256" key="7">
    <source>
        <dbReference type="SAM" id="Phobius"/>
    </source>
</evidence>
<evidence type="ECO:0000256" key="3">
    <source>
        <dbReference type="ARBA" id="ARBA00022723"/>
    </source>
</evidence>
<keyword evidence="7" id="KW-1133">Transmembrane helix</keyword>
<comment type="similarity">
    <text evidence="6">Belongs to the cytochrome P450 family.</text>
</comment>
<dbReference type="Proteomes" id="UP000266272">
    <property type="component" value="Unassembled WGS sequence"/>
</dbReference>
<keyword evidence="7" id="KW-0472">Membrane</keyword>
<keyword evidence="9" id="KW-1185">Reference proteome</keyword>
<comment type="caution">
    <text evidence="8">The sequence shown here is derived from an EMBL/GenBank/DDBJ whole genome shotgun (WGS) entry which is preliminary data.</text>
</comment>
<keyword evidence="6" id="KW-0503">Monooxygenase</keyword>
<evidence type="ECO:0000256" key="1">
    <source>
        <dbReference type="ARBA" id="ARBA00001971"/>
    </source>
</evidence>
<dbReference type="InterPro" id="IPR002401">
    <property type="entry name" value="Cyt_P450_E_grp-I"/>
</dbReference>
<dbReference type="AlphaFoldDB" id="A0A395NNC3"/>
<proteinExistence type="inferred from homology"/>
<sequence>MSGTQSFLDELFIAAKLPELQGRLREVSSPQLIVAFILTPIIYGITLVIYRLYFHPLARFPGPKLAAATKWYEFYFDIMKAPGGQFFKEMERMHDVYGPIVRINPHEIHVRDHHFLETLYTPSTHKRDKYPPSAKAIGLNQCSQGTVDHDLHRQRRGANIKMFSKQAINNARPMFLELLKDMTAVLEGSLATGDAVEAHALFLGFATDATYRYLFDTQSGYLKDMKKSAEWKHSLEVSVSASPLTKQFPWIPGMMLSGPKFIQDFLVWLKPEIGGLFDNHKLMSKIVDEYFVAKSIGKDGSNQKDSEKRLKPKTILHAVDQSNLPPIEKTHERLRQEGLIMLFAGSDTTSQALAMMLYQLATHPDVKEKLKEEINNEANGSSELPDVRVLERLPWLRAVVRESLRIRSIVTSRFPLVAHEPMKYGNWVIPAGTPVSMSQADCLHSEEVYPDAMSFKPERWFEATDDQNKAFVPFSKGTRNCIGMEFAYDEMHMITATIATRFEFELYDTTWDRDVKFVRDCLTGAQDPSSKGIRFKITADNKRFVF</sequence>
<dbReference type="GO" id="GO:0016705">
    <property type="term" value="F:oxidoreductase activity, acting on paired donors, with incorporation or reduction of molecular oxygen"/>
    <property type="evidence" value="ECO:0007669"/>
    <property type="project" value="InterPro"/>
</dbReference>
<feature type="binding site" description="axial binding residue" evidence="5">
    <location>
        <position position="481"/>
    </location>
    <ligand>
        <name>heme</name>
        <dbReference type="ChEBI" id="CHEBI:30413"/>
    </ligand>
    <ligandPart>
        <name>Fe</name>
        <dbReference type="ChEBI" id="CHEBI:18248"/>
    </ligandPart>
</feature>
<dbReference type="InterPro" id="IPR017972">
    <property type="entry name" value="Cyt_P450_CS"/>
</dbReference>
<evidence type="ECO:0000256" key="4">
    <source>
        <dbReference type="ARBA" id="ARBA00023004"/>
    </source>
</evidence>
<evidence type="ECO:0000313" key="9">
    <source>
        <dbReference type="Proteomes" id="UP000266272"/>
    </source>
</evidence>
<evidence type="ECO:0000313" key="8">
    <source>
        <dbReference type="EMBL" id="RFU77393.1"/>
    </source>
</evidence>
<protein>
    <submittedName>
        <fullName evidence="8">Cytochrome p450</fullName>
    </submittedName>
</protein>
<dbReference type="Pfam" id="PF00067">
    <property type="entry name" value="p450"/>
    <property type="match status" value="1"/>
</dbReference>
<organism evidence="8 9">
    <name type="scientific">Trichoderma arundinaceum</name>
    <dbReference type="NCBI Taxonomy" id="490622"/>
    <lineage>
        <taxon>Eukaryota</taxon>
        <taxon>Fungi</taxon>
        <taxon>Dikarya</taxon>
        <taxon>Ascomycota</taxon>
        <taxon>Pezizomycotina</taxon>
        <taxon>Sordariomycetes</taxon>
        <taxon>Hypocreomycetidae</taxon>
        <taxon>Hypocreales</taxon>
        <taxon>Hypocreaceae</taxon>
        <taxon>Trichoderma</taxon>
    </lineage>
</organism>
<dbReference type="CDD" id="cd11062">
    <property type="entry name" value="CYP58-like"/>
    <property type="match status" value="1"/>
</dbReference>
<dbReference type="OrthoDB" id="3945418at2759"/>